<dbReference type="InterPro" id="IPR001117">
    <property type="entry name" value="Cu-oxidase_2nd"/>
</dbReference>
<dbReference type="Pfam" id="PF00394">
    <property type="entry name" value="Cu-oxidase"/>
    <property type="match status" value="1"/>
</dbReference>
<keyword evidence="3" id="KW-0560">Oxidoreductase</keyword>
<keyword evidence="2" id="KW-0479">Metal-binding</keyword>
<dbReference type="CDD" id="cd04232">
    <property type="entry name" value="CuRO_1_CueO_FtsP"/>
    <property type="match status" value="1"/>
</dbReference>
<dbReference type="InterPro" id="IPR002355">
    <property type="entry name" value="Cu_oxidase_Cu_BS"/>
</dbReference>
<evidence type="ECO:0000313" key="8">
    <source>
        <dbReference type="EMBL" id="GAA4690999.1"/>
    </source>
</evidence>
<evidence type="ECO:0000256" key="3">
    <source>
        <dbReference type="ARBA" id="ARBA00023002"/>
    </source>
</evidence>
<evidence type="ECO:0000259" key="7">
    <source>
        <dbReference type="Pfam" id="PF07732"/>
    </source>
</evidence>
<evidence type="ECO:0000256" key="4">
    <source>
        <dbReference type="SAM" id="MobiDB-lite"/>
    </source>
</evidence>
<feature type="domain" description="Plastocyanin-like" evidence="6">
    <location>
        <begin position="381"/>
        <end position="495"/>
    </location>
</feature>
<dbReference type="EMBL" id="BAABHM010000004">
    <property type="protein sequence ID" value="GAA4690999.1"/>
    <property type="molecule type" value="Genomic_DNA"/>
</dbReference>
<protein>
    <submittedName>
        <fullName evidence="8">Multicopper oxidase domain-containing protein</fullName>
    </submittedName>
</protein>
<dbReference type="InterPro" id="IPR008972">
    <property type="entry name" value="Cupredoxin"/>
</dbReference>
<evidence type="ECO:0000259" key="5">
    <source>
        <dbReference type="Pfam" id="PF00394"/>
    </source>
</evidence>
<gene>
    <name evidence="8" type="ORF">GCM10023198_07290</name>
</gene>
<evidence type="ECO:0000256" key="1">
    <source>
        <dbReference type="ARBA" id="ARBA00010609"/>
    </source>
</evidence>
<dbReference type="InterPro" id="IPR045087">
    <property type="entry name" value="Cu-oxidase_fam"/>
</dbReference>
<dbReference type="SUPFAM" id="SSF49503">
    <property type="entry name" value="Cupredoxins"/>
    <property type="match status" value="3"/>
</dbReference>
<dbReference type="Pfam" id="PF07732">
    <property type="entry name" value="Cu-oxidase_3"/>
    <property type="match status" value="1"/>
</dbReference>
<dbReference type="Gene3D" id="2.60.40.420">
    <property type="entry name" value="Cupredoxins - blue copper proteins"/>
    <property type="match status" value="3"/>
</dbReference>
<evidence type="ECO:0000259" key="6">
    <source>
        <dbReference type="Pfam" id="PF07731"/>
    </source>
</evidence>
<feature type="domain" description="Plastocyanin-like" evidence="7">
    <location>
        <begin position="80"/>
        <end position="192"/>
    </location>
</feature>
<dbReference type="InterPro" id="IPR011707">
    <property type="entry name" value="Cu-oxidase-like_N"/>
</dbReference>
<dbReference type="CDD" id="cd13867">
    <property type="entry name" value="CuRO_2_CueO_FtsP"/>
    <property type="match status" value="1"/>
</dbReference>
<reference evidence="9" key="1">
    <citation type="journal article" date="2019" name="Int. J. Syst. Evol. Microbiol.">
        <title>The Global Catalogue of Microorganisms (GCM) 10K type strain sequencing project: providing services to taxonomists for standard genome sequencing and annotation.</title>
        <authorList>
            <consortium name="The Broad Institute Genomics Platform"/>
            <consortium name="The Broad Institute Genome Sequencing Center for Infectious Disease"/>
            <person name="Wu L."/>
            <person name="Ma J."/>
        </authorList>
    </citation>
    <scope>NUCLEOTIDE SEQUENCE [LARGE SCALE GENOMIC DNA]</scope>
    <source>
        <strain evidence="9">JCM 17975</strain>
    </source>
</reference>
<dbReference type="InterPro" id="IPR011706">
    <property type="entry name" value="Cu-oxidase_C"/>
</dbReference>
<dbReference type="PANTHER" id="PTHR48267:SF1">
    <property type="entry name" value="BILIRUBIN OXIDASE"/>
    <property type="match status" value="1"/>
</dbReference>
<dbReference type="PANTHER" id="PTHR48267">
    <property type="entry name" value="CUPREDOXIN SUPERFAMILY PROTEIN"/>
    <property type="match status" value="1"/>
</dbReference>
<name>A0ABP8WMB3_9MICO</name>
<comment type="similarity">
    <text evidence="1">Belongs to the multicopper oxidase family.</text>
</comment>
<evidence type="ECO:0000313" key="9">
    <source>
        <dbReference type="Proteomes" id="UP001500843"/>
    </source>
</evidence>
<organism evidence="8 9">
    <name type="scientific">Promicromonospora umidemergens</name>
    <dbReference type="NCBI Taxonomy" id="629679"/>
    <lineage>
        <taxon>Bacteria</taxon>
        <taxon>Bacillati</taxon>
        <taxon>Actinomycetota</taxon>
        <taxon>Actinomycetes</taxon>
        <taxon>Micrococcales</taxon>
        <taxon>Promicromonosporaceae</taxon>
        <taxon>Promicromonospora</taxon>
    </lineage>
</organism>
<sequence>MRRVAAPGPPRTRRRQGVRSLVAGAATLALAGGALAGCALVPGSVTSVDEAEFTTELAIPPLAPSKVVDGTRIFSLTAQEGVTEFRPGVETRTWGFDGSYLGPTLRAERGERVAVEVANDLDEPTSVHWHGMHLPAAMDGGPHQEVGPGATWRPTWEIDQPAATLWYHPHPHGATEKHVYRGLAGLFLLDDDASRAATLPHTYGVDDVPVIVQDKVLDDDGQLELSDDGGEPGTLGDVVMTNGTVGAYQEVTTERVRLRLLNGSTARTFQLGFADREMDLVATDGGLLDAPVRLDHVRLAPGERAEVVVQLQPGETTRLHSFEADLGGVVVPFAMGANDAFDVLELRAADQLAPSPEPAWEPSAHAAQDALHEDDAAVTRTFELDDRKINGRRMDMGRIDEVVTEGSTEIWEVRSTVPMPHSFHVHDVQLRVLSVDGDAPPPELAGPKDTVYLEPNRTYRLLMRFDDYTDPDVPYMYHCHMLLHEDEGMMGQFVVVGPGQEAGTPPGHEPPSEGAGADADQGHH</sequence>
<dbReference type="CDD" id="cd13890">
    <property type="entry name" value="CuRO_3_CueO_FtsP"/>
    <property type="match status" value="1"/>
</dbReference>
<dbReference type="Pfam" id="PF07731">
    <property type="entry name" value="Cu-oxidase_2"/>
    <property type="match status" value="1"/>
</dbReference>
<dbReference type="PROSITE" id="PS00080">
    <property type="entry name" value="MULTICOPPER_OXIDASE2"/>
    <property type="match status" value="1"/>
</dbReference>
<proteinExistence type="inferred from homology"/>
<evidence type="ECO:0000256" key="2">
    <source>
        <dbReference type="ARBA" id="ARBA00022723"/>
    </source>
</evidence>
<keyword evidence="9" id="KW-1185">Reference proteome</keyword>
<dbReference type="Proteomes" id="UP001500843">
    <property type="component" value="Unassembled WGS sequence"/>
</dbReference>
<feature type="region of interest" description="Disordered" evidence="4">
    <location>
        <begin position="497"/>
        <end position="524"/>
    </location>
</feature>
<comment type="caution">
    <text evidence="8">The sequence shown here is derived from an EMBL/GenBank/DDBJ whole genome shotgun (WGS) entry which is preliminary data.</text>
</comment>
<feature type="domain" description="Plastocyanin-like" evidence="5">
    <location>
        <begin position="252"/>
        <end position="312"/>
    </location>
</feature>
<accession>A0ABP8WMB3</accession>
<dbReference type="RefSeq" id="WP_253871325.1">
    <property type="nucleotide sequence ID" value="NZ_BAABHM010000004.1"/>
</dbReference>